<dbReference type="KEGG" id="pswu:SY83_14740"/>
<dbReference type="Pfam" id="PF24961">
    <property type="entry name" value="NfeD_membrane"/>
    <property type="match status" value="1"/>
</dbReference>
<dbReference type="PANTHER" id="PTHR33507:SF3">
    <property type="entry name" value="INNER MEMBRANE PROTEIN YBBJ"/>
    <property type="match status" value="1"/>
</dbReference>
<dbReference type="Pfam" id="PF01957">
    <property type="entry name" value="NfeD"/>
    <property type="match status" value="1"/>
</dbReference>
<keyword evidence="3 5" id="KW-1133">Transmembrane helix</keyword>
<evidence type="ECO:0000256" key="2">
    <source>
        <dbReference type="ARBA" id="ARBA00022692"/>
    </source>
</evidence>
<evidence type="ECO:0000259" key="7">
    <source>
        <dbReference type="Pfam" id="PF24961"/>
    </source>
</evidence>
<dbReference type="PATRIC" id="fig|1178515.4.peg.2961"/>
<evidence type="ECO:0000259" key="6">
    <source>
        <dbReference type="Pfam" id="PF01957"/>
    </source>
</evidence>
<feature type="transmembrane region" description="Helical" evidence="5">
    <location>
        <begin position="345"/>
        <end position="366"/>
    </location>
</feature>
<dbReference type="InterPro" id="IPR056738">
    <property type="entry name" value="NfeD1b_N"/>
</dbReference>
<dbReference type="GO" id="GO:0006508">
    <property type="term" value="P:proteolysis"/>
    <property type="evidence" value="ECO:0007669"/>
    <property type="project" value="UniProtKB-KW"/>
</dbReference>
<dbReference type="GO" id="GO:0008233">
    <property type="term" value="F:peptidase activity"/>
    <property type="evidence" value="ECO:0007669"/>
    <property type="project" value="UniProtKB-KW"/>
</dbReference>
<keyword evidence="9" id="KW-0645">Protease</keyword>
<evidence type="ECO:0000256" key="3">
    <source>
        <dbReference type="ARBA" id="ARBA00022989"/>
    </source>
</evidence>
<dbReference type="Gene3D" id="2.40.50.140">
    <property type="entry name" value="Nucleic acid-binding proteins"/>
    <property type="match status" value="1"/>
</dbReference>
<feature type="domain" description="NfeD integral membrane" evidence="7">
    <location>
        <begin position="250"/>
        <end position="363"/>
    </location>
</feature>
<dbReference type="InterPro" id="IPR052165">
    <property type="entry name" value="Membrane_assoc_protease"/>
</dbReference>
<dbReference type="STRING" id="1178515.SY83_14740"/>
<dbReference type="SUPFAM" id="SSF52096">
    <property type="entry name" value="ClpP/crotonase"/>
    <property type="match status" value="1"/>
</dbReference>
<accession>A0A172TJT7</accession>
<evidence type="ECO:0000313" key="10">
    <source>
        <dbReference type="Proteomes" id="UP000076927"/>
    </source>
</evidence>
<dbReference type="GO" id="GO:0005886">
    <property type="term" value="C:plasma membrane"/>
    <property type="evidence" value="ECO:0007669"/>
    <property type="project" value="TreeGrafter"/>
</dbReference>
<dbReference type="InterPro" id="IPR012340">
    <property type="entry name" value="NA-bd_OB-fold"/>
</dbReference>
<evidence type="ECO:0000256" key="4">
    <source>
        <dbReference type="ARBA" id="ARBA00023136"/>
    </source>
</evidence>
<gene>
    <name evidence="9" type="ORF">SY83_14740</name>
</gene>
<dbReference type="AlphaFoldDB" id="A0A172TJT7"/>
<feature type="transmembrane region" description="Helical" evidence="5">
    <location>
        <begin position="266"/>
        <end position="287"/>
    </location>
</feature>
<keyword evidence="9" id="KW-0378">Hydrolase</keyword>
<evidence type="ECO:0000256" key="1">
    <source>
        <dbReference type="ARBA" id="ARBA00004141"/>
    </source>
</evidence>
<feature type="domain" description="NfeD-like C-terminal" evidence="6">
    <location>
        <begin position="394"/>
        <end position="448"/>
    </location>
</feature>
<sequence length="452" mass="47811">MDGKPGLSRFIVWVFLLQWIAALGAGTAGAEGNHGKGTTEIWVIPVQQGIESGLSQFVNRGLEKAEADGASHVILEMDTLGGRVDAAEFMGKSIRDSNVPVTVFVKGKAASAGSYLALNADRIVMAPGSTIGAAALVDGSGERVKDSKTISFWSGMMRSAAELNGRNGDIAAGMVDESAEVAMPEIKRTKKAGQIISLSAEEARKVGYSDHTAVDLKAVVSWLTPEGAAVKHVAPTWAEKVASWVTHPVVMTLLLILGLAGIAIELLVPGFGAPGIIGILSFGLYFFGHYIAGFAGVEEVLLFIVGIVLLASELFVPSFGILGILGIVSLISGVIMAAYDSDNALLSLGVATIVAAVIVTVFVRYFKHRGIWHKFILRDELTTDQGYVPADAKEDLLYHSGESITPLRPAGMVDIGGRRVDVVTEGEFIGSGKNVKVIRIEGTRVIVRETKE</sequence>
<comment type="subcellular location">
    <subcellularLocation>
        <location evidence="1">Membrane</location>
        <topology evidence="1">Multi-pass membrane protein</topology>
    </subcellularLocation>
</comment>
<reference evidence="9 10" key="1">
    <citation type="submission" date="2015-01" db="EMBL/GenBank/DDBJ databases">
        <title>Paenibacillus swuensis/DY6/whole genome sequencing.</title>
        <authorList>
            <person name="Kim M.K."/>
            <person name="Srinivasan S."/>
            <person name="Lee J.-J."/>
        </authorList>
    </citation>
    <scope>NUCLEOTIDE SEQUENCE [LARGE SCALE GENOMIC DNA]</scope>
    <source>
        <strain evidence="9 10">DY6</strain>
    </source>
</reference>
<dbReference type="EMBL" id="CP011388">
    <property type="protein sequence ID" value="ANE47315.1"/>
    <property type="molecule type" value="Genomic_DNA"/>
</dbReference>
<keyword evidence="2 5" id="KW-0812">Transmembrane</keyword>
<dbReference type="Proteomes" id="UP000076927">
    <property type="component" value="Chromosome"/>
</dbReference>
<organism evidence="9 10">
    <name type="scientific">Paenibacillus swuensis</name>
    <dbReference type="NCBI Taxonomy" id="1178515"/>
    <lineage>
        <taxon>Bacteria</taxon>
        <taxon>Bacillati</taxon>
        <taxon>Bacillota</taxon>
        <taxon>Bacilli</taxon>
        <taxon>Bacillales</taxon>
        <taxon>Paenibacillaceae</taxon>
        <taxon>Paenibacillus</taxon>
    </lineage>
</organism>
<feature type="domain" description="NfeD1b N-terminal" evidence="8">
    <location>
        <begin position="41"/>
        <end position="232"/>
    </location>
</feature>
<name>A0A172TJT7_9BACL</name>
<keyword evidence="10" id="KW-1185">Reference proteome</keyword>
<dbReference type="OrthoDB" id="9806253at2"/>
<dbReference type="InterPro" id="IPR056739">
    <property type="entry name" value="NfeD_membrane"/>
</dbReference>
<protein>
    <submittedName>
        <fullName evidence="9">Serine protease</fullName>
    </submittedName>
</protein>
<dbReference type="RefSeq" id="WP_068607741.1">
    <property type="nucleotide sequence ID" value="NZ_CP011388.1"/>
</dbReference>
<dbReference type="PANTHER" id="PTHR33507">
    <property type="entry name" value="INNER MEMBRANE PROTEIN YBBJ"/>
    <property type="match status" value="1"/>
</dbReference>
<dbReference type="InterPro" id="IPR029045">
    <property type="entry name" value="ClpP/crotonase-like_dom_sf"/>
</dbReference>
<dbReference type="CDD" id="cd07021">
    <property type="entry name" value="Clp_protease_NfeD_like"/>
    <property type="match status" value="1"/>
</dbReference>
<proteinExistence type="predicted"/>
<keyword evidence="4 5" id="KW-0472">Membrane</keyword>
<dbReference type="Gene3D" id="3.90.226.10">
    <property type="entry name" value="2-enoyl-CoA Hydratase, Chain A, domain 1"/>
    <property type="match status" value="1"/>
</dbReference>
<dbReference type="Pfam" id="PF25145">
    <property type="entry name" value="NfeD1b_N"/>
    <property type="match status" value="1"/>
</dbReference>
<evidence type="ECO:0000256" key="5">
    <source>
        <dbReference type="SAM" id="Phobius"/>
    </source>
</evidence>
<feature type="transmembrane region" description="Helical" evidence="5">
    <location>
        <begin position="241"/>
        <end position="259"/>
    </location>
</feature>
<evidence type="ECO:0000313" key="9">
    <source>
        <dbReference type="EMBL" id="ANE47315.1"/>
    </source>
</evidence>
<dbReference type="InterPro" id="IPR002810">
    <property type="entry name" value="NfeD-like_C"/>
</dbReference>
<evidence type="ECO:0000259" key="8">
    <source>
        <dbReference type="Pfam" id="PF25145"/>
    </source>
</evidence>